<sequence>MSVFTSQDEHRIEIDLNAASNSSTTGGAEGARTTTATPPASDPNDLEAQQAPTGATGVFARGVAAAYAVYTNVRKRVAKRFKDRVMRFMRYELSNSRPTTNAPSTRENAQGRPVRAADVTYDSLVFKITFVLGFLLRFPIMWMVGSFLFIGTANFKKSTIKVTTGTRAS</sequence>
<dbReference type="GeneID" id="94196320"/>
<proteinExistence type="predicted"/>
<comment type="caution">
    <text evidence="3">The sequence shown here is derived from an EMBL/GenBank/DDBJ whole genome shotgun (WGS) entry which is preliminary data.</text>
</comment>
<keyword evidence="2" id="KW-0812">Transmembrane</keyword>
<feature type="region of interest" description="Disordered" evidence="1">
    <location>
        <begin position="1"/>
        <end position="50"/>
    </location>
</feature>
<feature type="transmembrane region" description="Helical" evidence="2">
    <location>
        <begin position="128"/>
        <end position="151"/>
    </location>
</feature>
<dbReference type="Proteomes" id="UP001497744">
    <property type="component" value="Unassembled WGS sequence"/>
</dbReference>
<name>A0AAV4LXN6_BABCB</name>
<dbReference type="EMBL" id="BPLF01000003">
    <property type="protein sequence ID" value="GIX64839.1"/>
    <property type="molecule type" value="Genomic_DNA"/>
</dbReference>
<evidence type="ECO:0000313" key="3">
    <source>
        <dbReference type="EMBL" id="GIX64839.1"/>
    </source>
</evidence>
<evidence type="ECO:0000313" key="4">
    <source>
        <dbReference type="Proteomes" id="UP001497744"/>
    </source>
</evidence>
<dbReference type="AlphaFoldDB" id="A0AAV4LXN6"/>
<keyword evidence="2" id="KW-0472">Membrane</keyword>
<organism evidence="3 4">
    <name type="scientific">Babesia caballi</name>
    <dbReference type="NCBI Taxonomy" id="5871"/>
    <lineage>
        <taxon>Eukaryota</taxon>
        <taxon>Sar</taxon>
        <taxon>Alveolata</taxon>
        <taxon>Apicomplexa</taxon>
        <taxon>Aconoidasida</taxon>
        <taxon>Piroplasmida</taxon>
        <taxon>Babesiidae</taxon>
        <taxon>Babesia</taxon>
    </lineage>
</organism>
<feature type="compositionally biased region" description="Low complexity" evidence="1">
    <location>
        <begin position="24"/>
        <end position="37"/>
    </location>
</feature>
<gene>
    <name evidence="3" type="ORF">BcabD6B2_42740</name>
</gene>
<dbReference type="RefSeq" id="XP_067716908.1">
    <property type="nucleotide sequence ID" value="XM_067860807.1"/>
</dbReference>
<keyword evidence="2" id="KW-1133">Transmembrane helix</keyword>
<evidence type="ECO:0000256" key="2">
    <source>
        <dbReference type="SAM" id="Phobius"/>
    </source>
</evidence>
<accession>A0AAV4LXN6</accession>
<reference evidence="3 4" key="1">
    <citation type="submission" date="2021-06" db="EMBL/GenBank/DDBJ databases">
        <title>Genome sequence of Babesia caballi.</title>
        <authorList>
            <person name="Yamagishi J."/>
            <person name="Kidaka T."/>
            <person name="Ochi A."/>
        </authorList>
    </citation>
    <scope>NUCLEOTIDE SEQUENCE [LARGE SCALE GENOMIC DNA]</scope>
    <source>
        <strain evidence="3">USDA-D6B2</strain>
    </source>
</reference>
<protein>
    <submittedName>
        <fullName evidence="3">Conserved Plasmodium protein homolog</fullName>
    </submittedName>
</protein>
<evidence type="ECO:0000256" key="1">
    <source>
        <dbReference type="SAM" id="MobiDB-lite"/>
    </source>
</evidence>
<keyword evidence="4" id="KW-1185">Reference proteome</keyword>